<gene>
    <name evidence="4" type="ORF">Tci_052908</name>
</gene>
<dbReference type="EMBL" id="BKCJ010008175">
    <property type="protein sequence ID" value="GEU80930.1"/>
    <property type="molecule type" value="Genomic_DNA"/>
</dbReference>
<dbReference type="PANTHER" id="PTHR42648:SF28">
    <property type="entry name" value="TRANSPOSON-ENCODED PROTEIN WITH RIBONUCLEASE H-LIKE AND RETROVIRUS ZINC FINGER-LIKE DOMAINS"/>
    <property type="match status" value="1"/>
</dbReference>
<feature type="compositionally biased region" description="Acidic residues" evidence="2">
    <location>
        <begin position="1751"/>
        <end position="1769"/>
    </location>
</feature>
<comment type="caution">
    <text evidence="4">The sequence shown here is derived from an EMBL/GenBank/DDBJ whole genome shotgun (WGS) entry which is preliminary data.</text>
</comment>
<dbReference type="GO" id="GO:0008233">
    <property type="term" value="F:peptidase activity"/>
    <property type="evidence" value="ECO:0007669"/>
    <property type="project" value="UniProtKB-KW"/>
</dbReference>
<evidence type="ECO:0000256" key="2">
    <source>
        <dbReference type="SAM" id="MobiDB-lite"/>
    </source>
</evidence>
<feature type="domain" description="Integrase catalytic" evidence="3">
    <location>
        <begin position="397"/>
        <end position="494"/>
    </location>
</feature>
<feature type="compositionally biased region" description="Polar residues" evidence="2">
    <location>
        <begin position="1649"/>
        <end position="1658"/>
    </location>
</feature>
<keyword evidence="1" id="KW-0378">Hydrolase</keyword>
<evidence type="ECO:0000259" key="3">
    <source>
        <dbReference type="PROSITE" id="PS50994"/>
    </source>
</evidence>
<dbReference type="InterPro" id="IPR012337">
    <property type="entry name" value="RNaseH-like_sf"/>
</dbReference>
<dbReference type="GO" id="GO:0003676">
    <property type="term" value="F:nucleic acid binding"/>
    <property type="evidence" value="ECO:0007669"/>
    <property type="project" value="InterPro"/>
</dbReference>
<feature type="region of interest" description="Disordered" evidence="2">
    <location>
        <begin position="1623"/>
        <end position="1673"/>
    </location>
</feature>
<evidence type="ECO:0000313" key="4">
    <source>
        <dbReference type="EMBL" id="GEU80930.1"/>
    </source>
</evidence>
<dbReference type="Gene3D" id="3.30.420.10">
    <property type="entry name" value="Ribonuclease H-like superfamily/Ribonuclease H"/>
    <property type="match status" value="2"/>
</dbReference>
<dbReference type="InterPro" id="IPR054722">
    <property type="entry name" value="PolX-like_BBD"/>
</dbReference>
<proteinExistence type="predicted"/>
<dbReference type="Pfam" id="PF22936">
    <property type="entry name" value="Pol_BBD"/>
    <property type="match status" value="1"/>
</dbReference>
<dbReference type="InterPro" id="IPR057670">
    <property type="entry name" value="SH3_retrovirus"/>
</dbReference>
<dbReference type="GO" id="GO:0006508">
    <property type="term" value="P:proteolysis"/>
    <property type="evidence" value="ECO:0007669"/>
    <property type="project" value="UniProtKB-KW"/>
</dbReference>
<feature type="region of interest" description="Disordered" evidence="2">
    <location>
        <begin position="1150"/>
        <end position="1171"/>
    </location>
</feature>
<sequence>MFRRKGSVYVSHSLHWYLNLNCEPVRMILSSLNAKDLPSIVLRNKLLLHEQGEVTRRSTSGYCVFLGDILVSRLAKRQTTLSRPSAKAEYHGVANVVAETTWFRRPKTSCSLQGCTSQMDGVFSAKHLGVFSSDECGSVAGFPTIDNENGGYCFWFLGSNEAVDEFNKIVLDLAIIEVKFEDEDLAILLLTSLPASYEHFVDTLLYGREALTLEDVMATLNSKEIKERSKAKGDDGEGLYVRGRTNRRDSRYVKKDEQPSSSGSTYDDSEAMMVMSVHALLDWLMDSGCSYHMTPKLDIIFDFLECDGGSVRLGDNRECKIRGIGKMMIQLKDGSSFVLHNVRKVTSSQVRCRKAHYSGSDKLCSFRLMRSVSGGIIGRKFKEWKQLVENQTRRTVQKLMTDNDLEFCNREFEQLCIESGIARYLTVSGTPQQNGLAEHMNRTLMDKVRYLLIQSRLPKTFWAKATYMAAYLINMSPLIAIEKKIPMEMWSGHPSDYGMLRIFGCVAYPQDKQGKLEPRAIKCVLLGYPIGVKGYRLYRLDGESPKIVPSRNVVFNESVMYKDTLKDFGASDKSVEELQVEVEPQRLNNHTPKTDQVDGNDENAGDQETNQTPDLIDYQLARDREQRTRTKPLSSKWKASMEEEMDSLRKNKTWELVDPLAGKKLVSFKRLFKIKEWIEGVQKPRYKARLVARGLTQRAGIDYNETVFLHGNLEEVIYMRQPPEYEQGNKEFDMKELEEAKKILDIEIVRDQSHKIMRVSQSGYVSKILNNFRIDNGKSVKMPLGGHSKLSLKDRSVMDCNVERMNKVLYENAIGSLMYLMVCTRPDIAYAVSVVSRYLAKPDRGNHVDVTSFVDSDYAKDPDKGRGRVYGPDGGYEGSHLAKGSLRRVPVAPTTAEQRLTRKNELKARGTLLMALPDKHQLKFNSHKDAKTLMEAIEKRFGGNTETKKVQKTLLKQQYENFTGSSSESLDQIHDRLQKLISQLEILEVSLSHEDINLKFLRSLPSDWRTHTLIWRNKTSLEEKSLDDLFNSLKIYEAKVKSSSSLRTTTQNIVFVSSSNTDSTNEPVSAAASVSAVSATKTVSSFPNVNSLSNAVIYSFFAGQSNSPQLENDDLKQIDADDLEEMDLKWQMAMLTVKYYNCHMKGHFARERRSPKDTRRNGAAEPQRRNVPVETFTSNYLVSQCGGVGSYDWSFQAEEEPTNYALMAFSSSSSSSDNESYGYHAVPPPYIGTFMPSKPDLVFNNAPNDVETDHPTFNVKLSPTKPDQDLSHTNRPSAPIIEDWVSDSEDKSKTRAPQNVPSFVQSTEPVSTAVPKLKVTRPRQPKPIVTKPNSPTRRHINRSPSPKASNSPPRVNAIQVPMVNAAPDMQGKWEWKPKCPVLDHGNPQHALKDKGVIDSGCLRHMIGNMSYLSDFKELNGGYVVFGGNSKGGKISGKVIKSDNGTEFKNNYLNQFYEMKGIKREFSVPRTPQQNGIAKRKNRTLIKAAITMLADSLLPIPFWIEAVNTACYVQNRVLVIKPHNKTPYELLHGRKPSIGFMRPFGCPMTIFNTLDSLGKFDGKVDERFLVGYSVSSKAFRVFNSRTRIVQETLHVNFLENKPNVAGSGPTWLFDIDTLTKTMNYQPNTDDDAAFDEKEPEFEGSKPESEVNVSPRSSAQSEKHDDKTKKEAKGKSLVESLTKYRNLSAEFEDFSDNSINEDNAAGTLVPTVGQISPNNTNTFSAAGPSNAAASPTHGKSSCIDTSQLPNDLDMPELEDITYSDNEDDVGA</sequence>
<feature type="compositionally biased region" description="Basic and acidic residues" evidence="2">
    <location>
        <begin position="1150"/>
        <end position="1168"/>
    </location>
</feature>
<feature type="compositionally biased region" description="Polar residues" evidence="2">
    <location>
        <begin position="1342"/>
        <end position="1353"/>
    </location>
</feature>
<feature type="compositionally biased region" description="Polar residues" evidence="2">
    <location>
        <begin position="1735"/>
        <end position="1747"/>
    </location>
</feature>
<name>A0A6L2N415_TANCI</name>
<reference evidence="4" key="1">
    <citation type="journal article" date="2019" name="Sci. Rep.">
        <title>Draft genome of Tanacetum cinerariifolium, the natural source of mosquito coil.</title>
        <authorList>
            <person name="Yamashiro T."/>
            <person name="Shiraishi A."/>
            <person name="Satake H."/>
            <person name="Nakayama K."/>
        </authorList>
    </citation>
    <scope>NUCLEOTIDE SEQUENCE</scope>
</reference>
<dbReference type="InterPro" id="IPR039537">
    <property type="entry name" value="Retrotran_Ty1/copia-like"/>
</dbReference>
<dbReference type="PANTHER" id="PTHR42648">
    <property type="entry name" value="TRANSPOSASE, PUTATIVE-RELATED"/>
    <property type="match status" value="1"/>
</dbReference>
<dbReference type="SUPFAM" id="SSF53098">
    <property type="entry name" value="Ribonuclease H-like"/>
    <property type="match status" value="2"/>
</dbReference>
<feature type="compositionally biased region" description="Basic and acidic residues" evidence="2">
    <location>
        <begin position="1633"/>
        <end position="1647"/>
    </location>
</feature>
<dbReference type="GO" id="GO:0015074">
    <property type="term" value="P:DNA integration"/>
    <property type="evidence" value="ECO:0007669"/>
    <property type="project" value="InterPro"/>
</dbReference>
<dbReference type="PROSITE" id="PS50994">
    <property type="entry name" value="INTEGRASE"/>
    <property type="match status" value="2"/>
</dbReference>
<feature type="region of interest" description="Disordered" evidence="2">
    <location>
        <begin position="581"/>
        <end position="615"/>
    </location>
</feature>
<accession>A0A6L2N415</accession>
<feature type="region of interest" description="Disordered" evidence="2">
    <location>
        <begin position="1716"/>
        <end position="1769"/>
    </location>
</feature>
<keyword evidence="1" id="KW-0645">Protease</keyword>
<dbReference type="InterPro" id="IPR001584">
    <property type="entry name" value="Integrase_cat-core"/>
</dbReference>
<dbReference type="Pfam" id="PF14223">
    <property type="entry name" value="Retrotran_gag_2"/>
    <property type="match status" value="2"/>
</dbReference>
<dbReference type="InterPro" id="IPR036397">
    <property type="entry name" value="RNaseH_sf"/>
</dbReference>
<feature type="region of interest" description="Disordered" evidence="2">
    <location>
        <begin position="1244"/>
        <end position="1354"/>
    </location>
</feature>
<feature type="compositionally biased region" description="Basic and acidic residues" evidence="2">
    <location>
        <begin position="1659"/>
        <end position="1673"/>
    </location>
</feature>
<feature type="compositionally biased region" description="Polar residues" evidence="2">
    <location>
        <begin position="1295"/>
        <end position="1310"/>
    </location>
</feature>
<organism evidence="4">
    <name type="scientific">Tanacetum cinerariifolium</name>
    <name type="common">Dalmatian daisy</name>
    <name type="synonym">Chrysanthemum cinerariifolium</name>
    <dbReference type="NCBI Taxonomy" id="118510"/>
    <lineage>
        <taxon>Eukaryota</taxon>
        <taxon>Viridiplantae</taxon>
        <taxon>Streptophyta</taxon>
        <taxon>Embryophyta</taxon>
        <taxon>Tracheophyta</taxon>
        <taxon>Spermatophyta</taxon>
        <taxon>Magnoliopsida</taxon>
        <taxon>eudicotyledons</taxon>
        <taxon>Gunneridae</taxon>
        <taxon>Pentapetalae</taxon>
        <taxon>asterids</taxon>
        <taxon>campanulids</taxon>
        <taxon>Asterales</taxon>
        <taxon>Asteraceae</taxon>
        <taxon>Asteroideae</taxon>
        <taxon>Anthemideae</taxon>
        <taxon>Anthemidinae</taxon>
        <taxon>Tanacetum</taxon>
    </lineage>
</organism>
<evidence type="ECO:0000256" key="1">
    <source>
        <dbReference type="ARBA" id="ARBA00022670"/>
    </source>
</evidence>
<feature type="compositionally biased region" description="Low complexity" evidence="2">
    <location>
        <begin position="1722"/>
        <end position="1733"/>
    </location>
</feature>
<feature type="domain" description="Integrase catalytic" evidence="3">
    <location>
        <begin position="1437"/>
        <end position="1534"/>
    </location>
</feature>
<protein>
    <recommendedName>
        <fullName evidence="3">Integrase catalytic domain-containing protein</fullName>
    </recommendedName>
</protein>
<dbReference type="Pfam" id="PF25597">
    <property type="entry name" value="SH3_retrovirus"/>
    <property type="match status" value="2"/>
</dbReference>